<evidence type="ECO:0000256" key="7">
    <source>
        <dbReference type="SAM" id="MobiDB-lite"/>
    </source>
</evidence>
<feature type="compositionally biased region" description="Low complexity" evidence="7">
    <location>
        <begin position="17"/>
        <end position="31"/>
    </location>
</feature>
<evidence type="ECO:0000313" key="10">
    <source>
        <dbReference type="Proteomes" id="UP000507470"/>
    </source>
</evidence>
<comment type="subcellular location">
    <subcellularLocation>
        <location evidence="1">Membrane</location>
        <topology evidence="1">Multi-pass membrane protein</topology>
    </subcellularLocation>
</comment>
<reference evidence="9 10" key="1">
    <citation type="submission" date="2020-06" db="EMBL/GenBank/DDBJ databases">
        <authorList>
            <person name="Li R."/>
            <person name="Bekaert M."/>
        </authorList>
    </citation>
    <scope>NUCLEOTIDE SEQUENCE [LARGE SCALE GENOMIC DNA]</scope>
    <source>
        <strain evidence="10">wild</strain>
    </source>
</reference>
<evidence type="ECO:0000256" key="2">
    <source>
        <dbReference type="ARBA" id="ARBA00005944"/>
    </source>
</evidence>
<evidence type="ECO:0000256" key="8">
    <source>
        <dbReference type="SAM" id="Phobius"/>
    </source>
</evidence>
<evidence type="ECO:0000256" key="3">
    <source>
        <dbReference type="ARBA" id="ARBA00015571"/>
    </source>
</evidence>
<dbReference type="InterPro" id="IPR009231">
    <property type="entry name" value="Chloride_chnl_CLIC-like"/>
</dbReference>
<feature type="transmembrane region" description="Helical" evidence="8">
    <location>
        <begin position="284"/>
        <end position="308"/>
    </location>
</feature>
<evidence type="ECO:0000256" key="1">
    <source>
        <dbReference type="ARBA" id="ARBA00004141"/>
    </source>
</evidence>
<feature type="compositionally biased region" description="Basic and acidic residues" evidence="7">
    <location>
        <begin position="33"/>
        <end position="42"/>
    </location>
</feature>
<feature type="transmembrane region" description="Helical" evidence="8">
    <location>
        <begin position="136"/>
        <end position="158"/>
    </location>
</feature>
<name>A0A6J8BVP2_MYTCO</name>
<dbReference type="GO" id="GO:0005254">
    <property type="term" value="F:chloride channel activity"/>
    <property type="evidence" value="ECO:0007669"/>
    <property type="project" value="TreeGrafter"/>
</dbReference>
<dbReference type="Proteomes" id="UP000507470">
    <property type="component" value="Unassembled WGS sequence"/>
</dbReference>
<dbReference type="AlphaFoldDB" id="A0A6J8BVP2"/>
<sequence>MKKSQRMKKVVSDNLAHSIPPVSTTHSPPVTNKKREDQKLPDKNPGSLLFRKYVKKLISYFQSKAPDTTQEYHVWVKLSKDQYTVLQKFADGKSNIHDAQEILVSMITDVTRSNVGTTAKLSMWFEEKTGASLDNILKMVTIMSLISMVLYMEIGLHISWRRRITQLIMLAFVISIPMTWYELYQTAQISQQTVTMKEAPKECVQDMDKEDWLTFYTHAFKHIFTFQEDNCQKYYEHMLIDPLLKVTPTKAIAVTFVRFFLSPLKDVGSAFSEFMRALLIDLPVTLYPVAIVTLSMFFFLFLFMWFGYSIRLPFFVSIEPSPVVMVAGSATDNTQAIEDVKKQLEALVGSIETSETRMADELKRMGEIQTRSIEYTAAAMTTNVAPPTLPSSQSAITFNRSDISFESSEEIEIKSPIPCSDDSVSEDVVGRQESVTKVMQPNGITLVDNIGPNS</sequence>
<accession>A0A6J8BVP2</accession>
<dbReference type="GO" id="GO:0016020">
    <property type="term" value="C:membrane"/>
    <property type="evidence" value="ECO:0007669"/>
    <property type="project" value="UniProtKB-SubCell"/>
</dbReference>
<protein>
    <recommendedName>
        <fullName evidence="3">Chloride channel CLIC-like protein 1</fullName>
    </recommendedName>
</protein>
<feature type="transmembrane region" description="Helical" evidence="8">
    <location>
        <begin position="164"/>
        <end position="183"/>
    </location>
</feature>
<dbReference type="PANTHER" id="PTHR34093:SF1">
    <property type="entry name" value="CHLORIDE CHANNEL CLIC-LIKE PROTEIN 1"/>
    <property type="match status" value="1"/>
</dbReference>
<proteinExistence type="inferred from homology"/>
<dbReference type="Pfam" id="PF05934">
    <property type="entry name" value="MCLC"/>
    <property type="match status" value="1"/>
</dbReference>
<keyword evidence="5 8" id="KW-1133">Transmembrane helix</keyword>
<keyword evidence="4 8" id="KW-0812">Transmembrane</keyword>
<dbReference type="EMBL" id="CACVKT020003881">
    <property type="protein sequence ID" value="CAC5386387.1"/>
    <property type="molecule type" value="Genomic_DNA"/>
</dbReference>
<organism evidence="9 10">
    <name type="scientific">Mytilus coruscus</name>
    <name type="common">Sea mussel</name>
    <dbReference type="NCBI Taxonomy" id="42192"/>
    <lineage>
        <taxon>Eukaryota</taxon>
        <taxon>Metazoa</taxon>
        <taxon>Spiralia</taxon>
        <taxon>Lophotrochozoa</taxon>
        <taxon>Mollusca</taxon>
        <taxon>Bivalvia</taxon>
        <taxon>Autobranchia</taxon>
        <taxon>Pteriomorphia</taxon>
        <taxon>Mytilida</taxon>
        <taxon>Mytiloidea</taxon>
        <taxon>Mytilidae</taxon>
        <taxon>Mytilinae</taxon>
        <taxon>Mytilus</taxon>
    </lineage>
</organism>
<dbReference type="OrthoDB" id="10037397at2759"/>
<evidence type="ECO:0000256" key="6">
    <source>
        <dbReference type="ARBA" id="ARBA00023136"/>
    </source>
</evidence>
<evidence type="ECO:0000256" key="5">
    <source>
        <dbReference type="ARBA" id="ARBA00022989"/>
    </source>
</evidence>
<evidence type="ECO:0000313" key="9">
    <source>
        <dbReference type="EMBL" id="CAC5386387.1"/>
    </source>
</evidence>
<gene>
    <name evidence="9" type="ORF">MCOR_21841</name>
</gene>
<dbReference type="PANTHER" id="PTHR34093">
    <property type="entry name" value="CHLORIDE CHANNEL CLIC-LIKE PROTEIN 1"/>
    <property type="match status" value="1"/>
</dbReference>
<feature type="region of interest" description="Disordered" evidence="7">
    <location>
        <begin position="1"/>
        <end position="44"/>
    </location>
</feature>
<keyword evidence="6 8" id="KW-0472">Membrane</keyword>
<dbReference type="GO" id="GO:0005783">
    <property type="term" value="C:endoplasmic reticulum"/>
    <property type="evidence" value="ECO:0007669"/>
    <property type="project" value="TreeGrafter"/>
</dbReference>
<comment type="similarity">
    <text evidence="2">Belongs to the chloride channel MCLC family.</text>
</comment>
<keyword evidence="10" id="KW-1185">Reference proteome</keyword>
<evidence type="ECO:0000256" key="4">
    <source>
        <dbReference type="ARBA" id="ARBA00022692"/>
    </source>
</evidence>